<gene>
    <name evidence="11" type="primary">fabG</name>
    <name evidence="11" type="ORF">Ami103574_14885</name>
</gene>
<keyword evidence="9" id="KW-0443">Lipid metabolism</keyword>
<comment type="subunit">
    <text evidence="9">Homotetramer.</text>
</comment>
<evidence type="ECO:0000256" key="8">
    <source>
        <dbReference type="PIRSR" id="PIRSR611284-2"/>
    </source>
</evidence>
<evidence type="ECO:0000256" key="4">
    <source>
        <dbReference type="ARBA" id="ARBA00022857"/>
    </source>
</evidence>
<dbReference type="UniPathway" id="UPA00094"/>
<evidence type="ECO:0000256" key="7">
    <source>
        <dbReference type="PIRSR" id="PIRSR611284-1"/>
    </source>
</evidence>
<accession>A0A858C1N4</accession>
<feature type="binding site" evidence="8">
    <location>
        <begin position="11"/>
        <end position="14"/>
    </location>
    <ligand>
        <name>NADP(+)</name>
        <dbReference type="ChEBI" id="CHEBI:58349"/>
    </ligand>
</feature>
<dbReference type="InterPro" id="IPR011098">
    <property type="entry name" value="G5_dom"/>
</dbReference>
<name>A0A858C1N4_9FIRM</name>
<dbReference type="FunFam" id="3.40.50.720:FF:000115">
    <property type="entry name" value="3-oxoacyl-[acyl-carrier-protein] reductase FabG"/>
    <property type="match status" value="1"/>
</dbReference>
<keyword evidence="12" id="KW-1185">Reference proteome</keyword>
<comment type="function">
    <text evidence="9">Catalyzes the NADPH-dependent reduction of beta-ketoacyl-ACP substrates to beta-hydroxyacyl-ACP products, the first reductive step in the elongation cycle of fatty acid biosynthesis.</text>
</comment>
<sequence length="246" mass="26027">MLKGKNAIITGGVRGIGRAIAELFCKNGANVLLCYRSNDAAAEKTQDELAKYGTKVEILKGDVANAEFAVEAVAKAKADFGTLDILVNNAGITKDKLMLQMKSEDFDSVIDTNLKGSFYFLKAASGVMIKQRSGNIINLSSIVGLKGNPGQVNYAASKAGVVGMTMSAAKELGRRNIRVNAIAPGFIETDMTDELNDSQKSKMNEVISLGRMGTPEDVANVALFLASDLSAYVTAQTICIDGGMSI</sequence>
<dbReference type="SMART" id="SM00822">
    <property type="entry name" value="PKS_KR"/>
    <property type="match status" value="1"/>
</dbReference>
<evidence type="ECO:0000313" key="12">
    <source>
        <dbReference type="Proteomes" id="UP000466848"/>
    </source>
</evidence>
<dbReference type="InterPro" id="IPR002347">
    <property type="entry name" value="SDR_fam"/>
</dbReference>
<feature type="binding site" evidence="8">
    <location>
        <position position="89"/>
    </location>
    <ligand>
        <name>NADP(+)</name>
        <dbReference type="ChEBI" id="CHEBI:58349"/>
    </ligand>
</feature>
<dbReference type="PRINTS" id="PR00080">
    <property type="entry name" value="SDRFAMILY"/>
</dbReference>
<dbReference type="SUPFAM" id="SSF51735">
    <property type="entry name" value="NAD(P)-binding Rossmann-fold domains"/>
    <property type="match status" value="1"/>
</dbReference>
<dbReference type="InterPro" id="IPR011284">
    <property type="entry name" value="3oxo_ACP_reduc"/>
</dbReference>
<evidence type="ECO:0000313" key="11">
    <source>
        <dbReference type="EMBL" id="QIB70496.1"/>
    </source>
</evidence>
<dbReference type="GO" id="GO:0048038">
    <property type="term" value="F:quinone binding"/>
    <property type="evidence" value="ECO:0007669"/>
    <property type="project" value="TreeGrafter"/>
</dbReference>
<protein>
    <recommendedName>
        <fullName evidence="2 9">3-oxoacyl-[acyl-carrier-protein] reductase</fullName>
        <ecNumber evidence="2 9">1.1.1.100</ecNumber>
    </recommendedName>
</protein>
<dbReference type="GO" id="GO:0004316">
    <property type="term" value="F:3-oxoacyl-[acyl-carrier-protein] reductase (NADPH) activity"/>
    <property type="evidence" value="ECO:0007669"/>
    <property type="project" value="UniProtKB-UniRule"/>
</dbReference>
<dbReference type="InterPro" id="IPR020904">
    <property type="entry name" value="Sc_DH/Rdtase_CS"/>
</dbReference>
<dbReference type="PROSITE" id="PS00061">
    <property type="entry name" value="ADH_SHORT"/>
    <property type="match status" value="1"/>
</dbReference>
<keyword evidence="5 9" id="KW-0560">Oxidoreductase</keyword>
<comment type="pathway">
    <text evidence="9">Lipid metabolism; fatty acid biosynthesis.</text>
</comment>
<comment type="similarity">
    <text evidence="1 9">Belongs to the short-chain dehydrogenases/reductases (SDR) family.</text>
</comment>
<dbReference type="PANTHER" id="PTHR42760">
    <property type="entry name" value="SHORT-CHAIN DEHYDROGENASES/REDUCTASES FAMILY MEMBER"/>
    <property type="match status" value="1"/>
</dbReference>
<dbReference type="GO" id="GO:0006633">
    <property type="term" value="P:fatty acid biosynthetic process"/>
    <property type="evidence" value="ECO:0007669"/>
    <property type="project" value="UniProtKB-UniPathway"/>
</dbReference>
<dbReference type="RefSeq" id="WP_163067733.1">
    <property type="nucleotide sequence ID" value="NZ_CP048649.1"/>
</dbReference>
<evidence type="ECO:0000256" key="3">
    <source>
        <dbReference type="ARBA" id="ARBA00022729"/>
    </source>
</evidence>
<dbReference type="NCBIfam" id="NF005559">
    <property type="entry name" value="PRK07231.1"/>
    <property type="match status" value="1"/>
</dbReference>
<reference evidence="11 12" key="1">
    <citation type="submission" date="2020-02" db="EMBL/GenBank/DDBJ databases">
        <authorList>
            <person name="Kim Y.B."/>
            <person name="Roh S.W."/>
        </authorList>
    </citation>
    <scope>NUCLEOTIDE SEQUENCE [LARGE SCALE GENOMIC DNA]</scope>
    <source>
        <strain evidence="11 12">DSM 103574</strain>
    </source>
</reference>
<keyword evidence="3" id="KW-0732">Signal</keyword>
<keyword evidence="4 8" id="KW-0521">NADP</keyword>
<dbReference type="PANTHER" id="PTHR42760:SF133">
    <property type="entry name" value="3-OXOACYL-[ACYL-CARRIER-PROTEIN] REDUCTASE"/>
    <property type="match status" value="1"/>
</dbReference>
<dbReference type="InterPro" id="IPR057326">
    <property type="entry name" value="KR_dom"/>
</dbReference>
<dbReference type="NCBIfam" id="NF009466">
    <property type="entry name" value="PRK12826.1-2"/>
    <property type="match status" value="1"/>
</dbReference>
<keyword evidence="9" id="KW-0276">Fatty acid metabolism</keyword>
<dbReference type="EMBL" id="CP048649">
    <property type="protein sequence ID" value="QIB70496.1"/>
    <property type="molecule type" value="Genomic_DNA"/>
</dbReference>
<feature type="active site" description="Proton acceptor" evidence="7">
    <location>
        <position position="154"/>
    </location>
</feature>
<keyword evidence="9" id="KW-0275">Fatty acid biosynthesis</keyword>
<keyword evidence="9" id="KW-0444">Lipid biosynthesis</keyword>
<dbReference type="GO" id="GO:0051287">
    <property type="term" value="F:NAD binding"/>
    <property type="evidence" value="ECO:0007669"/>
    <property type="project" value="UniProtKB-UniRule"/>
</dbReference>
<dbReference type="Gene3D" id="3.40.50.720">
    <property type="entry name" value="NAD(P)-binding Rossmann-like Domain"/>
    <property type="match status" value="1"/>
</dbReference>
<evidence type="ECO:0000256" key="2">
    <source>
        <dbReference type="ARBA" id="ARBA00012948"/>
    </source>
</evidence>
<dbReference type="KEGG" id="abut:Ami103574_14885"/>
<evidence type="ECO:0000259" key="10">
    <source>
        <dbReference type="PROSITE" id="PS51109"/>
    </source>
</evidence>
<dbReference type="CDD" id="cd05333">
    <property type="entry name" value="BKR_SDR_c"/>
    <property type="match status" value="1"/>
</dbReference>
<evidence type="ECO:0000256" key="5">
    <source>
        <dbReference type="ARBA" id="ARBA00023002"/>
    </source>
</evidence>
<evidence type="ECO:0000256" key="9">
    <source>
        <dbReference type="RuleBase" id="RU366074"/>
    </source>
</evidence>
<proteinExistence type="inferred from homology"/>
<feature type="binding site" evidence="8">
    <location>
        <begin position="154"/>
        <end position="158"/>
    </location>
    <ligand>
        <name>NADP(+)</name>
        <dbReference type="ChEBI" id="CHEBI:58349"/>
    </ligand>
</feature>
<dbReference type="Pfam" id="PF13561">
    <property type="entry name" value="adh_short_C2"/>
    <property type="match status" value="1"/>
</dbReference>
<organism evidence="11 12">
    <name type="scientific">Aminipila butyrica</name>
    <dbReference type="NCBI Taxonomy" id="433296"/>
    <lineage>
        <taxon>Bacteria</taxon>
        <taxon>Bacillati</taxon>
        <taxon>Bacillota</taxon>
        <taxon>Clostridia</taxon>
        <taxon>Peptostreptococcales</taxon>
        <taxon>Anaerovoracaceae</taxon>
        <taxon>Aminipila</taxon>
    </lineage>
</organism>
<dbReference type="EC" id="1.1.1.100" evidence="2 9"/>
<dbReference type="PRINTS" id="PR00081">
    <property type="entry name" value="GDHRDH"/>
</dbReference>
<dbReference type="PROSITE" id="PS51109">
    <property type="entry name" value="G5"/>
    <property type="match status" value="1"/>
</dbReference>
<dbReference type="NCBIfam" id="TIGR01830">
    <property type="entry name" value="3oxo_ACP_reduc"/>
    <property type="match status" value="1"/>
</dbReference>
<evidence type="ECO:0000256" key="1">
    <source>
        <dbReference type="ARBA" id="ARBA00006484"/>
    </source>
</evidence>
<comment type="catalytic activity">
    <reaction evidence="6 9">
        <text>a (3R)-hydroxyacyl-[ACP] + NADP(+) = a 3-oxoacyl-[ACP] + NADPH + H(+)</text>
        <dbReference type="Rhea" id="RHEA:17397"/>
        <dbReference type="Rhea" id="RHEA-COMP:9916"/>
        <dbReference type="Rhea" id="RHEA-COMP:9945"/>
        <dbReference type="ChEBI" id="CHEBI:15378"/>
        <dbReference type="ChEBI" id="CHEBI:57783"/>
        <dbReference type="ChEBI" id="CHEBI:58349"/>
        <dbReference type="ChEBI" id="CHEBI:78776"/>
        <dbReference type="ChEBI" id="CHEBI:78827"/>
        <dbReference type="EC" id="1.1.1.100"/>
    </reaction>
</comment>
<dbReference type="AlphaFoldDB" id="A0A858C1N4"/>
<feature type="domain" description="G5" evidence="10">
    <location>
        <begin position="1"/>
        <end position="56"/>
    </location>
</feature>
<feature type="binding site" evidence="8">
    <location>
        <position position="187"/>
    </location>
    <ligand>
        <name>NADP(+)</name>
        <dbReference type="ChEBI" id="CHEBI:58349"/>
    </ligand>
</feature>
<dbReference type="Proteomes" id="UP000466848">
    <property type="component" value="Chromosome"/>
</dbReference>
<evidence type="ECO:0000256" key="6">
    <source>
        <dbReference type="ARBA" id="ARBA00048508"/>
    </source>
</evidence>
<dbReference type="InterPro" id="IPR036291">
    <property type="entry name" value="NAD(P)-bd_dom_sf"/>
</dbReference>